<evidence type="ECO:0000256" key="1">
    <source>
        <dbReference type="SAM" id="MobiDB-lite"/>
    </source>
</evidence>
<evidence type="ECO:0000313" key="2">
    <source>
        <dbReference type="EMBL" id="UUY50253.1"/>
    </source>
</evidence>
<dbReference type="PROSITE" id="PS51257">
    <property type="entry name" value="PROKAR_LIPOPROTEIN"/>
    <property type="match status" value="1"/>
</dbReference>
<feature type="region of interest" description="Disordered" evidence="1">
    <location>
        <begin position="32"/>
        <end position="79"/>
    </location>
</feature>
<gene>
    <name evidence="2" type="ORF">NRK68_25335</name>
</gene>
<accession>A0ABY5Q3L1</accession>
<name>A0ABY5Q3L1_9ACTN</name>
<dbReference type="Proteomes" id="UP001057738">
    <property type="component" value="Chromosome"/>
</dbReference>
<evidence type="ECO:0008006" key="4">
    <source>
        <dbReference type="Google" id="ProtNLM"/>
    </source>
</evidence>
<evidence type="ECO:0000313" key="3">
    <source>
        <dbReference type="Proteomes" id="UP001057738"/>
    </source>
</evidence>
<dbReference type="GeneID" id="95576845"/>
<reference evidence="2" key="1">
    <citation type="submission" date="2022-08" db="EMBL/GenBank/DDBJ databases">
        <authorList>
            <person name="Tian L."/>
        </authorList>
    </citation>
    <scope>NUCLEOTIDE SEQUENCE</scope>
    <source>
        <strain evidence="2">CM253</strain>
    </source>
</reference>
<keyword evidence="3" id="KW-1185">Reference proteome</keyword>
<dbReference type="EMBL" id="CP102514">
    <property type="protein sequence ID" value="UUY50253.1"/>
    <property type="molecule type" value="Genomic_DNA"/>
</dbReference>
<dbReference type="RefSeq" id="WP_183068199.1">
    <property type="nucleotide sequence ID" value="NZ_CP102514.1"/>
</dbReference>
<feature type="compositionally biased region" description="Low complexity" evidence="1">
    <location>
        <begin position="40"/>
        <end position="64"/>
    </location>
</feature>
<sequence>MSTTSMRTTTLGAVGLAVAGTLALTGCKNGNEELVPAPPSESASAGAASPSATAPSEAGSPSATTGGSEAPAGANGTAKSGQTFKIGEAAEMPFSYGNNKGGQIALTVTAIEQGDPADLEPLKLGDKVKGMIPYYIRYSVKNTGTTDLSYSSVTQIKGLLGDGTEAQRVSVIGKFEKCANESLPKGFTNGRTQTSCALALAPSAQTKVTAAEYWGNPYNYPNKGLVWK</sequence>
<organism evidence="2 3">
    <name type="scientific">Streptomyces yangpuensis</name>
    <dbReference type="NCBI Taxonomy" id="1648182"/>
    <lineage>
        <taxon>Bacteria</taxon>
        <taxon>Bacillati</taxon>
        <taxon>Actinomycetota</taxon>
        <taxon>Actinomycetes</taxon>
        <taxon>Kitasatosporales</taxon>
        <taxon>Streptomycetaceae</taxon>
        <taxon>Streptomyces</taxon>
    </lineage>
</organism>
<protein>
    <recommendedName>
        <fullName evidence="4">Lipoprotein</fullName>
    </recommendedName>
</protein>
<proteinExistence type="predicted"/>